<dbReference type="InterPro" id="IPR013325">
    <property type="entry name" value="RNA_pol_sigma_r2"/>
</dbReference>
<dbReference type="Gene3D" id="1.10.1740.10">
    <property type="match status" value="1"/>
</dbReference>
<keyword evidence="2" id="KW-0614">Plasmid</keyword>
<dbReference type="Pfam" id="PF04542">
    <property type="entry name" value="Sigma70_r2"/>
    <property type="match status" value="1"/>
</dbReference>
<dbReference type="InterPro" id="IPR014284">
    <property type="entry name" value="RNA_pol_sigma-70_dom"/>
</dbReference>
<sequence length="203" mass="23327">MVGEQASEEVVVLAVDVAQRLYEAYASFMETEPYELRREFRTLPLATCQDVAQEAYLKVGRAAAEGKLDADTDVMAYLHKAARNLAVDKYRRQKRLRRHSVLMGGDALDVLPARRTLAQEDREVLQEVVIPQIRSMRDSQRRRVVELQSRGLSDREIALLMEISVERLHNLRNKAVTHLRGKLAGHIRDEYRKTKKSSGEKDR</sequence>
<evidence type="ECO:0000313" key="2">
    <source>
        <dbReference type="EMBL" id="WUN84592.1"/>
    </source>
</evidence>
<dbReference type="RefSeq" id="WP_328741321.1">
    <property type="nucleotide sequence ID" value="NZ_CP108037.1"/>
</dbReference>
<dbReference type="GeneID" id="95502255"/>
<feature type="domain" description="RNA polymerase sigma-70 region 2" evidence="1">
    <location>
        <begin position="46"/>
        <end position="95"/>
    </location>
</feature>
<dbReference type="InterPro" id="IPR013324">
    <property type="entry name" value="RNA_pol_sigma_r3/r4-like"/>
</dbReference>
<evidence type="ECO:0000313" key="3">
    <source>
        <dbReference type="Proteomes" id="UP001432312"/>
    </source>
</evidence>
<dbReference type="EMBL" id="CP108037">
    <property type="protein sequence ID" value="WUN84592.1"/>
    <property type="molecule type" value="Genomic_DNA"/>
</dbReference>
<reference evidence="2" key="1">
    <citation type="submission" date="2022-10" db="EMBL/GenBank/DDBJ databases">
        <title>The complete genomes of actinobacterial strains from the NBC collection.</title>
        <authorList>
            <person name="Joergensen T.S."/>
            <person name="Alvarez Arevalo M."/>
            <person name="Sterndorff E.B."/>
            <person name="Faurdal D."/>
            <person name="Vuksanovic O."/>
            <person name="Mourched A.-S."/>
            <person name="Charusanti P."/>
            <person name="Shaw S."/>
            <person name="Blin K."/>
            <person name="Weber T."/>
        </authorList>
    </citation>
    <scope>NUCLEOTIDE SEQUENCE</scope>
    <source>
        <strain evidence="2">NBC_00303</strain>
        <plasmid evidence="2">unnamed1</plasmid>
    </source>
</reference>
<name>A0ABZ1QQA8_9ACTN</name>
<dbReference type="SUPFAM" id="SSF88946">
    <property type="entry name" value="Sigma2 domain of RNA polymerase sigma factors"/>
    <property type="match status" value="1"/>
</dbReference>
<geneLocation type="plasmid" evidence="2 3">
    <name>unnamed1</name>
</geneLocation>
<organism evidence="2 3">
    <name type="scientific">Streptomyces erythrochromogenes</name>
    <dbReference type="NCBI Taxonomy" id="285574"/>
    <lineage>
        <taxon>Bacteria</taxon>
        <taxon>Bacillati</taxon>
        <taxon>Actinomycetota</taxon>
        <taxon>Actinomycetes</taxon>
        <taxon>Kitasatosporales</taxon>
        <taxon>Streptomycetaceae</taxon>
        <taxon>Streptomyces</taxon>
    </lineage>
</organism>
<dbReference type="Proteomes" id="UP001432312">
    <property type="component" value="Plasmid unnamed1"/>
</dbReference>
<dbReference type="NCBIfam" id="TIGR02937">
    <property type="entry name" value="sigma70-ECF"/>
    <property type="match status" value="1"/>
</dbReference>
<dbReference type="InterPro" id="IPR007627">
    <property type="entry name" value="RNA_pol_sigma70_r2"/>
</dbReference>
<gene>
    <name evidence="2" type="ORF">OHA91_39410</name>
</gene>
<evidence type="ECO:0000259" key="1">
    <source>
        <dbReference type="Pfam" id="PF04542"/>
    </source>
</evidence>
<proteinExistence type="predicted"/>
<accession>A0ABZ1QQA8</accession>
<protein>
    <submittedName>
        <fullName evidence="2">Sigma-70 family RNA polymerase sigma factor</fullName>
    </submittedName>
</protein>
<keyword evidence="3" id="KW-1185">Reference proteome</keyword>
<dbReference type="SUPFAM" id="SSF88659">
    <property type="entry name" value="Sigma3 and sigma4 domains of RNA polymerase sigma factors"/>
    <property type="match status" value="1"/>
</dbReference>